<evidence type="ECO:0000256" key="7">
    <source>
        <dbReference type="ARBA" id="ARBA00047984"/>
    </source>
</evidence>
<proteinExistence type="inferred from homology"/>
<feature type="compositionally biased region" description="Basic residues" evidence="8">
    <location>
        <begin position="69"/>
        <end position="78"/>
    </location>
</feature>
<dbReference type="EC" id="3.6.4.13" evidence="2"/>
<evidence type="ECO:0000256" key="5">
    <source>
        <dbReference type="ARBA" id="ARBA00022806"/>
    </source>
</evidence>
<dbReference type="Proteomes" id="UP000041254">
    <property type="component" value="Unassembled WGS sequence"/>
</dbReference>
<evidence type="ECO:0000313" key="10">
    <source>
        <dbReference type="EMBL" id="CEM21318.1"/>
    </source>
</evidence>
<evidence type="ECO:0000256" key="6">
    <source>
        <dbReference type="ARBA" id="ARBA00022840"/>
    </source>
</evidence>
<dbReference type="InterPro" id="IPR014001">
    <property type="entry name" value="Helicase_ATP-bd"/>
</dbReference>
<evidence type="ECO:0000256" key="4">
    <source>
        <dbReference type="ARBA" id="ARBA00022801"/>
    </source>
</evidence>
<dbReference type="STRING" id="1169540.A0A0G4G0C1"/>
<dbReference type="InterPro" id="IPR027417">
    <property type="entry name" value="P-loop_NTPase"/>
</dbReference>
<gene>
    <name evidence="10" type="ORF">Vbra_1795</name>
</gene>
<comment type="similarity">
    <text evidence="1">Belongs to the DEAD box helicase family. DEAH subfamily.</text>
</comment>
<dbReference type="AlphaFoldDB" id="A0A0G4G0C1"/>
<dbReference type="GO" id="GO:0000462">
    <property type="term" value="P:maturation of SSU-rRNA from tricistronic rRNA transcript (SSU-rRNA, 5.8S rRNA, LSU-rRNA)"/>
    <property type="evidence" value="ECO:0007669"/>
    <property type="project" value="TreeGrafter"/>
</dbReference>
<keyword evidence="4" id="KW-0378">Hydrolase</keyword>
<feature type="compositionally biased region" description="Basic residues" evidence="8">
    <location>
        <begin position="467"/>
        <end position="492"/>
    </location>
</feature>
<evidence type="ECO:0000256" key="2">
    <source>
        <dbReference type="ARBA" id="ARBA00012552"/>
    </source>
</evidence>
<dbReference type="GO" id="GO:0005524">
    <property type="term" value="F:ATP binding"/>
    <property type="evidence" value="ECO:0007669"/>
    <property type="project" value="UniProtKB-KW"/>
</dbReference>
<keyword evidence="6" id="KW-0067">ATP-binding</keyword>
<dbReference type="OrthoDB" id="10253254at2759"/>
<dbReference type="GO" id="GO:0003723">
    <property type="term" value="F:RNA binding"/>
    <property type="evidence" value="ECO:0007669"/>
    <property type="project" value="TreeGrafter"/>
</dbReference>
<evidence type="ECO:0000256" key="3">
    <source>
        <dbReference type="ARBA" id="ARBA00022741"/>
    </source>
</evidence>
<dbReference type="PANTHER" id="PTHR18934:SF99">
    <property type="entry name" value="ATP-DEPENDENT RNA HELICASE DHX37-RELATED"/>
    <property type="match status" value="1"/>
</dbReference>
<dbReference type="SMART" id="SM00487">
    <property type="entry name" value="DEXDc"/>
    <property type="match status" value="1"/>
</dbReference>
<feature type="region of interest" description="Disordered" evidence="8">
    <location>
        <begin position="441"/>
        <end position="492"/>
    </location>
</feature>
<dbReference type="Gene3D" id="3.40.50.300">
    <property type="entry name" value="P-loop containing nucleotide triphosphate hydrolases"/>
    <property type="match status" value="2"/>
</dbReference>
<dbReference type="PhylomeDB" id="A0A0G4G0C1"/>
<name>A0A0G4G0C1_VITBC</name>
<accession>A0A0G4G0C1</accession>
<dbReference type="PROSITE" id="PS51192">
    <property type="entry name" value="HELICASE_ATP_BIND_1"/>
    <property type="match status" value="1"/>
</dbReference>
<evidence type="ECO:0000259" key="9">
    <source>
        <dbReference type="PROSITE" id="PS51192"/>
    </source>
</evidence>
<dbReference type="GO" id="GO:0003724">
    <property type="term" value="F:RNA helicase activity"/>
    <property type="evidence" value="ECO:0007669"/>
    <property type="project" value="UniProtKB-EC"/>
</dbReference>
<protein>
    <recommendedName>
        <fullName evidence="2">RNA helicase</fullName>
        <ecNumber evidence="2">3.6.4.13</ecNumber>
    </recommendedName>
</protein>
<evidence type="ECO:0000313" key="11">
    <source>
        <dbReference type="Proteomes" id="UP000041254"/>
    </source>
</evidence>
<evidence type="ECO:0000256" key="1">
    <source>
        <dbReference type="ARBA" id="ARBA00008792"/>
    </source>
</evidence>
<dbReference type="FunFam" id="3.40.50.300:FF:000637">
    <property type="entry name" value="ATP-dependent RNA helicase DHX37/DHR1"/>
    <property type="match status" value="1"/>
</dbReference>
<dbReference type="InParanoid" id="A0A0G4G0C1"/>
<reference evidence="10 11" key="1">
    <citation type="submission" date="2014-11" db="EMBL/GenBank/DDBJ databases">
        <authorList>
            <person name="Zhu J."/>
            <person name="Qi W."/>
            <person name="Song R."/>
        </authorList>
    </citation>
    <scope>NUCLEOTIDE SEQUENCE [LARGE SCALE GENOMIC DNA]</scope>
</reference>
<dbReference type="GO" id="GO:0005730">
    <property type="term" value="C:nucleolus"/>
    <property type="evidence" value="ECO:0007669"/>
    <property type="project" value="TreeGrafter"/>
</dbReference>
<sequence length="492" mass="55919">MHVHAASLVRDMDRIPSGLILPSSREARRQIHRAKHPKNNRQDDEPKPEEKKMSKRKRRKIEQSSASTKRQRRVRRCSRSSGNTHSNLSIYRCFSRRRLDISRSIADEVDKKRKRKEKRMQQRMAEDALSPSPPPPTTRPKKPQHNTADQQQTTTATPSTTNPPSRASRHQPPSLPLSLPPSSRSSRPAVSGGRAPLREIVEAVREHDVVIVSGDTGCGKSTQVPQFLYEAGLCGPGGTDGDGGYMIGITQPRRVAAISICRRVGEEMNMREAVGYQVRYDRSHCGPSCRPKFMTDGILLKEIQNDFLCKRYSAIVLEKAHKRSVNCDILIGLLSRTLRLRREMADKPDATLPPLKLVIMSATLRLCDFTDNKRLFPTPPPVISIDAKAHPVTVHFDRVTHTDYVKSAVKKVREIHRKLPSGSVLVFATGQREVHRIANMLRNTTPPSRRPDYDQQRQPPTTDPRRWAKRRHIPSRGGRVRRVVRSRLRHQQ</sequence>
<evidence type="ECO:0000256" key="8">
    <source>
        <dbReference type="SAM" id="MobiDB-lite"/>
    </source>
</evidence>
<feature type="compositionally biased region" description="Basic residues" evidence="8">
    <location>
        <begin position="30"/>
        <end position="39"/>
    </location>
</feature>
<dbReference type="SUPFAM" id="SSF52540">
    <property type="entry name" value="P-loop containing nucleoside triphosphate hydrolases"/>
    <property type="match status" value="1"/>
</dbReference>
<comment type="catalytic activity">
    <reaction evidence="7">
        <text>ATP + H2O = ADP + phosphate + H(+)</text>
        <dbReference type="Rhea" id="RHEA:13065"/>
        <dbReference type="ChEBI" id="CHEBI:15377"/>
        <dbReference type="ChEBI" id="CHEBI:15378"/>
        <dbReference type="ChEBI" id="CHEBI:30616"/>
        <dbReference type="ChEBI" id="CHEBI:43474"/>
        <dbReference type="ChEBI" id="CHEBI:456216"/>
        <dbReference type="EC" id="3.6.4.13"/>
    </reaction>
</comment>
<keyword evidence="3" id="KW-0547">Nucleotide-binding</keyword>
<feature type="domain" description="Helicase ATP-binding" evidence="9">
    <location>
        <begin position="201"/>
        <end position="382"/>
    </location>
</feature>
<dbReference type="VEuPathDB" id="CryptoDB:Vbra_1795"/>
<organism evidence="10 11">
    <name type="scientific">Vitrella brassicaformis (strain CCMP3155)</name>
    <dbReference type="NCBI Taxonomy" id="1169540"/>
    <lineage>
        <taxon>Eukaryota</taxon>
        <taxon>Sar</taxon>
        <taxon>Alveolata</taxon>
        <taxon>Colpodellida</taxon>
        <taxon>Vitrellaceae</taxon>
        <taxon>Vitrella</taxon>
    </lineage>
</organism>
<keyword evidence="5" id="KW-0347">Helicase</keyword>
<dbReference type="GO" id="GO:0016787">
    <property type="term" value="F:hydrolase activity"/>
    <property type="evidence" value="ECO:0007669"/>
    <property type="project" value="UniProtKB-KW"/>
</dbReference>
<feature type="region of interest" description="Disordered" evidence="8">
    <location>
        <begin position="19"/>
        <end position="86"/>
    </location>
</feature>
<feature type="compositionally biased region" description="Basic and acidic residues" evidence="8">
    <location>
        <begin position="40"/>
        <end position="52"/>
    </location>
</feature>
<feature type="region of interest" description="Disordered" evidence="8">
    <location>
        <begin position="110"/>
        <end position="194"/>
    </location>
</feature>
<keyword evidence="11" id="KW-1185">Reference proteome</keyword>
<dbReference type="PANTHER" id="PTHR18934">
    <property type="entry name" value="ATP-DEPENDENT RNA HELICASE"/>
    <property type="match status" value="1"/>
</dbReference>
<feature type="compositionally biased region" description="Low complexity" evidence="8">
    <location>
        <begin position="147"/>
        <end position="166"/>
    </location>
</feature>
<dbReference type="EMBL" id="CDMY01000541">
    <property type="protein sequence ID" value="CEM21318.1"/>
    <property type="molecule type" value="Genomic_DNA"/>
</dbReference>